<dbReference type="InterPro" id="IPR013785">
    <property type="entry name" value="Aldolase_TIM"/>
</dbReference>
<dbReference type="PANTHER" id="PTHR10277">
    <property type="entry name" value="HOMOCITRATE SYNTHASE-RELATED"/>
    <property type="match status" value="1"/>
</dbReference>
<dbReference type="SUPFAM" id="SSF51569">
    <property type="entry name" value="Aldolase"/>
    <property type="match status" value="1"/>
</dbReference>
<dbReference type="PROSITE" id="PS00815">
    <property type="entry name" value="AIPM_HOMOCIT_SYNTH_1"/>
    <property type="match status" value="1"/>
</dbReference>
<dbReference type="GO" id="GO:0003852">
    <property type="term" value="F:2-isopropylmalate synthase activity"/>
    <property type="evidence" value="ECO:0007669"/>
    <property type="project" value="TreeGrafter"/>
</dbReference>
<protein>
    <recommendedName>
        <fullName evidence="2">Pyruvate carboxyltransferase domain-containing protein</fullName>
    </recommendedName>
</protein>
<dbReference type="AlphaFoldDB" id="A0A382PVE6"/>
<sequence>MSTPAKTKRRKPRPKIFVEILDTTLRDGEQAEGVSMVPAEKLTIAKRMLEKVKVDRIEVASGRTSEGERIAVDRIMTWAEDAGFADRIEILGFVDNTASVDWTRAAGGRVINLLTKSSLKHCCEQLRRTPQQHLDDIARTIDYGTRHGVAFNVYLEDWSSGMRESRDYVMNHLSALTNMPIQRLMLCDTLGILSPAEVRRFVLELTSTFPEHQFDYHGHNDYGLATANTLEAALAGAVGVHCTVNGMGERAGNTALDEVVVS</sequence>
<gene>
    <name evidence="3" type="ORF">METZ01_LOCUS330173</name>
</gene>
<dbReference type="InterPro" id="IPR050073">
    <property type="entry name" value="2-IPM_HCS-like"/>
</dbReference>
<name>A0A382PVE6_9ZZZZ</name>
<dbReference type="Pfam" id="PF00682">
    <property type="entry name" value="HMGL-like"/>
    <property type="match status" value="1"/>
</dbReference>
<dbReference type="InterPro" id="IPR002034">
    <property type="entry name" value="AIPM/Hcit_synth_CS"/>
</dbReference>
<feature type="domain" description="Pyruvate carboxyltransferase" evidence="2">
    <location>
        <begin position="18"/>
        <end position="262"/>
    </location>
</feature>
<reference evidence="3" key="1">
    <citation type="submission" date="2018-05" db="EMBL/GenBank/DDBJ databases">
        <authorList>
            <person name="Lanie J.A."/>
            <person name="Ng W.-L."/>
            <person name="Kazmierczak K.M."/>
            <person name="Andrzejewski T.M."/>
            <person name="Davidsen T.M."/>
            <person name="Wayne K.J."/>
            <person name="Tettelin H."/>
            <person name="Glass J.I."/>
            <person name="Rusch D."/>
            <person name="Podicherti R."/>
            <person name="Tsui H.-C.T."/>
            <person name="Winkler M.E."/>
        </authorList>
    </citation>
    <scope>NUCLEOTIDE SEQUENCE</scope>
</reference>
<keyword evidence="1" id="KW-0808">Transferase</keyword>
<dbReference type="GO" id="GO:0009098">
    <property type="term" value="P:L-leucine biosynthetic process"/>
    <property type="evidence" value="ECO:0007669"/>
    <property type="project" value="TreeGrafter"/>
</dbReference>
<dbReference type="PANTHER" id="PTHR10277:SF57">
    <property type="entry name" value="(R)-CITRAMALATE SYNTHASE CIMA"/>
    <property type="match status" value="1"/>
</dbReference>
<proteinExistence type="predicted"/>
<dbReference type="PROSITE" id="PS50991">
    <property type="entry name" value="PYR_CT"/>
    <property type="match status" value="1"/>
</dbReference>
<evidence type="ECO:0000256" key="1">
    <source>
        <dbReference type="ARBA" id="ARBA00022679"/>
    </source>
</evidence>
<organism evidence="3">
    <name type="scientific">marine metagenome</name>
    <dbReference type="NCBI Taxonomy" id="408172"/>
    <lineage>
        <taxon>unclassified sequences</taxon>
        <taxon>metagenomes</taxon>
        <taxon>ecological metagenomes</taxon>
    </lineage>
</organism>
<dbReference type="InterPro" id="IPR000891">
    <property type="entry name" value="PYR_CT"/>
</dbReference>
<evidence type="ECO:0000313" key="3">
    <source>
        <dbReference type="EMBL" id="SVC77319.1"/>
    </source>
</evidence>
<dbReference type="Gene3D" id="3.20.20.70">
    <property type="entry name" value="Aldolase class I"/>
    <property type="match status" value="1"/>
</dbReference>
<dbReference type="EMBL" id="UINC01110063">
    <property type="protein sequence ID" value="SVC77319.1"/>
    <property type="molecule type" value="Genomic_DNA"/>
</dbReference>
<accession>A0A382PVE6</accession>
<dbReference type="PROSITE" id="PS00816">
    <property type="entry name" value="AIPM_HOMOCIT_SYNTH_2"/>
    <property type="match status" value="1"/>
</dbReference>
<feature type="non-terminal residue" evidence="3">
    <location>
        <position position="262"/>
    </location>
</feature>
<evidence type="ECO:0000259" key="2">
    <source>
        <dbReference type="PROSITE" id="PS50991"/>
    </source>
</evidence>